<gene>
    <name evidence="2" type="ORF">BP5796_02860</name>
</gene>
<evidence type="ECO:0000256" key="1">
    <source>
        <dbReference type="SAM" id="SignalP"/>
    </source>
</evidence>
<keyword evidence="3" id="KW-1185">Reference proteome</keyword>
<dbReference type="EMBL" id="PDLN01000003">
    <property type="protein sequence ID" value="RDW91695.1"/>
    <property type="molecule type" value="Genomic_DNA"/>
</dbReference>
<sequence>MYTKSILVLALSAASMVSAHGNVQVVTGDKGGNVTALGIKGASVAKFGANAQTEQDTTVFAKGSANKPMTDGLGKTTDNGALKVADLKAAMASSGTTLPQVSNDGTGTLTGTWRIVTSDGTANDKAGNLFAVLDTTGTGTYSQGKQLVATSDMVGNGKGNVVQRTVERALQTVGLLKRATNVGADAPFSVKIPAGTTCTGNDAASGMTNFCLMKIANNNNAGPFGGNVAFQIAGAGAPAAAPAAKREESFKA</sequence>
<evidence type="ECO:0008006" key="4">
    <source>
        <dbReference type="Google" id="ProtNLM"/>
    </source>
</evidence>
<dbReference type="InterPro" id="IPR021476">
    <property type="entry name" value="Egh16-like"/>
</dbReference>
<reference evidence="2 3" key="1">
    <citation type="journal article" date="2018" name="IMA Fungus">
        <title>IMA Genome-F 9: Draft genome sequence of Annulohypoxylon stygium, Aspergillus mulundensis, Berkeleyomyces basicola (syn. Thielaviopsis basicola), Ceratocystis smalleyi, two Cercospora beticola strains, Coleophoma cylindrospora, Fusarium fracticaudum, Phialophora cf. hyalina, and Morchella septimelata.</title>
        <authorList>
            <person name="Wingfield B.D."/>
            <person name="Bills G.F."/>
            <person name="Dong Y."/>
            <person name="Huang W."/>
            <person name="Nel W.J."/>
            <person name="Swalarsk-Parry B.S."/>
            <person name="Vaghefi N."/>
            <person name="Wilken P.M."/>
            <person name="An Z."/>
            <person name="de Beer Z.W."/>
            <person name="De Vos L."/>
            <person name="Chen L."/>
            <person name="Duong T.A."/>
            <person name="Gao Y."/>
            <person name="Hammerbacher A."/>
            <person name="Kikkert J.R."/>
            <person name="Li Y."/>
            <person name="Li H."/>
            <person name="Li K."/>
            <person name="Li Q."/>
            <person name="Liu X."/>
            <person name="Ma X."/>
            <person name="Naidoo K."/>
            <person name="Pethybridge S.J."/>
            <person name="Sun J."/>
            <person name="Steenkamp E.T."/>
            <person name="van der Nest M.A."/>
            <person name="van Wyk S."/>
            <person name="Wingfield M.J."/>
            <person name="Xiong C."/>
            <person name="Yue Q."/>
            <person name="Zhang X."/>
        </authorList>
    </citation>
    <scope>NUCLEOTIDE SEQUENCE [LARGE SCALE GENOMIC DNA]</scope>
    <source>
        <strain evidence="2 3">BP5796</strain>
    </source>
</reference>
<evidence type="ECO:0000313" key="2">
    <source>
        <dbReference type="EMBL" id="RDW91695.1"/>
    </source>
</evidence>
<keyword evidence="1" id="KW-0732">Signal</keyword>
<dbReference type="PANTHER" id="PTHR34618:SF4">
    <property type="entry name" value="CAS1"/>
    <property type="match status" value="1"/>
</dbReference>
<comment type="caution">
    <text evidence="2">The sequence shown here is derived from an EMBL/GenBank/DDBJ whole genome shotgun (WGS) entry which is preliminary data.</text>
</comment>
<feature type="signal peptide" evidence="1">
    <location>
        <begin position="1"/>
        <end position="19"/>
    </location>
</feature>
<organism evidence="2 3">
    <name type="scientific">Coleophoma crateriformis</name>
    <dbReference type="NCBI Taxonomy" id="565419"/>
    <lineage>
        <taxon>Eukaryota</taxon>
        <taxon>Fungi</taxon>
        <taxon>Dikarya</taxon>
        <taxon>Ascomycota</taxon>
        <taxon>Pezizomycotina</taxon>
        <taxon>Leotiomycetes</taxon>
        <taxon>Helotiales</taxon>
        <taxon>Dermateaceae</taxon>
        <taxon>Coleophoma</taxon>
    </lineage>
</organism>
<dbReference type="OrthoDB" id="3539132at2759"/>
<proteinExistence type="predicted"/>
<evidence type="ECO:0000313" key="3">
    <source>
        <dbReference type="Proteomes" id="UP000256328"/>
    </source>
</evidence>
<dbReference type="Pfam" id="PF11327">
    <property type="entry name" value="Egh16-like"/>
    <property type="match status" value="1"/>
</dbReference>
<accession>A0A3D8SZF4</accession>
<dbReference type="AlphaFoldDB" id="A0A3D8SZF4"/>
<dbReference type="PANTHER" id="PTHR34618">
    <property type="entry name" value="SURFACE PROTEIN MAS1, PUTATIVE-RELATED"/>
    <property type="match status" value="1"/>
</dbReference>
<feature type="chain" id="PRO_5017537116" description="Cell surface protein" evidence="1">
    <location>
        <begin position="20"/>
        <end position="252"/>
    </location>
</feature>
<protein>
    <recommendedName>
        <fullName evidence="4">Cell surface protein</fullName>
    </recommendedName>
</protein>
<dbReference type="Proteomes" id="UP000256328">
    <property type="component" value="Unassembled WGS sequence"/>
</dbReference>
<name>A0A3D8SZF4_9HELO</name>